<comment type="caution">
    <text evidence="2">The sequence shown here is derived from an EMBL/GenBank/DDBJ whole genome shotgun (WGS) entry which is preliminary data.</text>
</comment>
<dbReference type="EMBL" id="VXIV02001834">
    <property type="protein sequence ID" value="KAF6029293.1"/>
    <property type="molecule type" value="Genomic_DNA"/>
</dbReference>
<sequence>MDFCRTICGSAFVMLVNDEIFKDQVCMNLLSIAVAYKTPIVFLRESGYTLPDDLPDTNIEYVKPPSNAPFVPSRSSLSENTTPPSATSKTKEDNSCKEKRLKEENVDSELSVGLATKIRELYGDALVFNTNLYESTLALLYDKIALYTGATFPSSVPQQAIDDAIQLTKVSNIASLKLPDRPVYKAGSARTTRDFHQTHYRNSNNNSSTTSPTPTLTEAWESRPESRVTDSDDSGILDATDGRKTTSTAIPRTCNSPIEGFAYSSAVPHPLKVMRSSNLQGQLTDPLRSSRFRPNYPSNSRLLRYRPSSSRPNSARSRVLLNSSLYANSAEEE</sequence>
<feature type="region of interest" description="Disordered" evidence="1">
    <location>
        <begin position="187"/>
        <end position="251"/>
    </location>
</feature>
<evidence type="ECO:0000256" key="1">
    <source>
        <dbReference type="SAM" id="MobiDB-lite"/>
    </source>
</evidence>
<dbReference type="Proteomes" id="UP000593567">
    <property type="component" value="Unassembled WGS sequence"/>
</dbReference>
<feature type="region of interest" description="Disordered" evidence="1">
    <location>
        <begin position="280"/>
        <end position="316"/>
    </location>
</feature>
<keyword evidence="3" id="KW-1185">Reference proteome</keyword>
<proteinExistence type="predicted"/>
<evidence type="ECO:0000313" key="2">
    <source>
        <dbReference type="EMBL" id="KAF6029293.1"/>
    </source>
</evidence>
<evidence type="ECO:0000313" key="3">
    <source>
        <dbReference type="Proteomes" id="UP000593567"/>
    </source>
</evidence>
<dbReference type="AlphaFoldDB" id="A0A7J7JTQ3"/>
<feature type="compositionally biased region" description="Low complexity" evidence="1">
    <location>
        <begin position="202"/>
        <end position="215"/>
    </location>
</feature>
<organism evidence="2 3">
    <name type="scientific">Bugula neritina</name>
    <name type="common">Brown bryozoan</name>
    <name type="synonym">Sertularia neritina</name>
    <dbReference type="NCBI Taxonomy" id="10212"/>
    <lineage>
        <taxon>Eukaryota</taxon>
        <taxon>Metazoa</taxon>
        <taxon>Spiralia</taxon>
        <taxon>Lophotrochozoa</taxon>
        <taxon>Bryozoa</taxon>
        <taxon>Gymnolaemata</taxon>
        <taxon>Cheilostomatida</taxon>
        <taxon>Flustrina</taxon>
        <taxon>Buguloidea</taxon>
        <taxon>Bugulidae</taxon>
        <taxon>Bugula</taxon>
    </lineage>
</organism>
<feature type="compositionally biased region" description="Low complexity" evidence="1">
    <location>
        <begin position="298"/>
        <end position="316"/>
    </location>
</feature>
<feature type="compositionally biased region" description="Basic and acidic residues" evidence="1">
    <location>
        <begin position="220"/>
        <end position="230"/>
    </location>
</feature>
<feature type="region of interest" description="Disordered" evidence="1">
    <location>
        <begin position="65"/>
        <end position="102"/>
    </location>
</feature>
<feature type="compositionally biased region" description="Polar residues" evidence="1">
    <location>
        <begin position="73"/>
        <end position="88"/>
    </location>
</feature>
<feature type="compositionally biased region" description="Basic and acidic residues" evidence="1">
    <location>
        <begin position="89"/>
        <end position="102"/>
    </location>
</feature>
<gene>
    <name evidence="2" type="ORF">EB796_012399</name>
</gene>
<reference evidence="2" key="1">
    <citation type="submission" date="2020-06" db="EMBL/GenBank/DDBJ databases">
        <title>Draft genome of Bugula neritina, a colonial animal packing powerful symbionts and potential medicines.</title>
        <authorList>
            <person name="Rayko M."/>
        </authorList>
    </citation>
    <scope>NUCLEOTIDE SEQUENCE [LARGE SCALE GENOMIC DNA]</scope>
    <source>
        <strain evidence="2">Kwan_BN1</strain>
    </source>
</reference>
<name>A0A7J7JTQ3_BUGNE</name>
<accession>A0A7J7JTQ3</accession>
<protein>
    <submittedName>
        <fullName evidence="2">Uncharacterized protein</fullName>
    </submittedName>
</protein>